<dbReference type="Gene3D" id="3.30.560.10">
    <property type="entry name" value="Glucose Oxidase, domain 3"/>
    <property type="match status" value="1"/>
</dbReference>
<dbReference type="Pfam" id="PF00732">
    <property type="entry name" value="GMC_oxred_N"/>
    <property type="match status" value="1"/>
</dbReference>
<feature type="binding site" evidence="2">
    <location>
        <position position="147"/>
    </location>
    <ligand>
        <name>FAD</name>
        <dbReference type="ChEBI" id="CHEBI:57692"/>
    </ligand>
</feature>
<dbReference type="Proteomes" id="UP001153636">
    <property type="component" value="Chromosome 3"/>
</dbReference>
<dbReference type="PIRSF" id="PIRSF000137">
    <property type="entry name" value="Alcohol_oxidase"/>
    <property type="match status" value="1"/>
</dbReference>
<dbReference type="Pfam" id="PF05199">
    <property type="entry name" value="GMC_oxred_C"/>
    <property type="match status" value="1"/>
</dbReference>
<dbReference type="GO" id="GO:0050660">
    <property type="term" value="F:flavin adenine dinucleotide binding"/>
    <property type="evidence" value="ECO:0007669"/>
    <property type="project" value="InterPro"/>
</dbReference>
<sequence length="612" mass="68389">MSLNLALLLGFLSATAICTPVDDYVESFIKGIGEMEKIAETYKYEQENFIPEHYNVTDHKEYDFIIVGSGPSGSALANRLSEVPEWKILLLEAGYVESPISQVPAMSKYLQTTPYDWSYTTTEQKKACLGMEDHKCSLKKGKCLGGTTSVDEMLYTRGNQKDYDKWADLDLKGWCWDDMFPYFKKIEDAHIPELDRKVHNLGGHVHLEHFRHSTPLGKHILEGGHELGIKTVDYNGKDQLGLALPQATTKDGRRNSVAQSYLGHAIKRHNLEIRSASRVIQVLISPHTKEANGVKFVQDGHLYVAKANKEVILAAGAVNTPQIMMLSGIGPKEDLEALKIEPVCNLKVGHNLKDQVSFIGLNFVFNETSKHPEKREMVEELLKHGSGPLTTPGIEAVGFIKTEVSKDKLEYPDIEFLVRKDLHHTDQQTQKALRIKKEIHEAMSTKDHDNFNIEVTLLHPKSTGQLKLHDTDPLHHPLINTNSLTDPDDSDLETLLAGIKKALKLVDTHSVQKLGVHLNAKKVPGCDQHDDDYWKCAIRHLSVNKGHITGTARMGTEHDKEAVVDEHLRVLGVHKLRVADSSVIPVTISGNLVGPSIVIGERAAHLIKEDWK</sequence>
<dbReference type="Gene3D" id="3.50.50.60">
    <property type="entry name" value="FAD/NAD(P)-binding domain"/>
    <property type="match status" value="1"/>
</dbReference>
<evidence type="ECO:0000256" key="3">
    <source>
        <dbReference type="SAM" id="SignalP"/>
    </source>
</evidence>
<dbReference type="EMBL" id="OV651815">
    <property type="protein sequence ID" value="CAH1107827.1"/>
    <property type="molecule type" value="Genomic_DNA"/>
</dbReference>
<protein>
    <recommendedName>
        <fullName evidence="4">Glucose-methanol-choline oxidoreductase N-terminal domain-containing protein</fullName>
    </recommendedName>
</protein>
<dbReference type="OrthoDB" id="269227at2759"/>
<proteinExistence type="inferred from homology"/>
<evidence type="ECO:0000259" key="4">
    <source>
        <dbReference type="PROSITE" id="PS00624"/>
    </source>
</evidence>
<dbReference type="InterPro" id="IPR007867">
    <property type="entry name" value="GMC_OxRtase_C"/>
</dbReference>
<dbReference type="InterPro" id="IPR012132">
    <property type="entry name" value="GMC_OxRdtase"/>
</dbReference>
<dbReference type="PROSITE" id="PS00624">
    <property type="entry name" value="GMC_OXRED_2"/>
    <property type="match status" value="1"/>
</dbReference>
<dbReference type="GO" id="GO:0016614">
    <property type="term" value="F:oxidoreductase activity, acting on CH-OH group of donors"/>
    <property type="evidence" value="ECO:0007669"/>
    <property type="project" value="InterPro"/>
</dbReference>
<accession>A0A9P0GFY0</accession>
<dbReference type="InterPro" id="IPR000172">
    <property type="entry name" value="GMC_OxRdtase_N"/>
</dbReference>
<reference evidence="5" key="1">
    <citation type="submission" date="2022-01" db="EMBL/GenBank/DDBJ databases">
        <authorList>
            <person name="King R."/>
        </authorList>
    </citation>
    <scope>NUCLEOTIDE SEQUENCE</scope>
</reference>
<feature type="binding site" evidence="2">
    <location>
        <position position="279"/>
    </location>
    <ligand>
        <name>FAD</name>
        <dbReference type="ChEBI" id="CHEBI:57692"/>
    </ligand>
</feature>
<organism evidence="5 6">
    <name type="scientific">Psylliodes chrysocephalus</name>
    <dbReference type="NCBI Taxonomy" id="3402493"/>
    <lineage>
        <taxon>Eukaryota</taxon>
        <taxon>Metazoa</taxon>
        <taxon>Ecdysozoa</taxon>
        <taxon>Arthropoda</taxon>
        <taxon>Hexapoda</taxon>
        <taxon>Insecta</taxon>
        <taxon>Pterygota</taxon>
        <taxon>Neoptera</taxon>
        <taxon>Endopterygota</taxon>
        <taxon>Coleoptera</taxon>
        <taxon>Polyphaga</taxon>
        <taxon>Cucujiformia</taxon>
        <taxon>Chrysomeloidea</taxon>
        <taxon>Chrysomelidae</taxon>
        <taxon>Galerucinae</taxon>
        <taxon>Alticini</taxon>
        <taxon>Psylliodes</taxon>
    </lineage>
</organism>
<comment type="similarity">
    <text evidence="1">Belongs to the GMC oxidoreductase family.</text>
</comment>
<dbReference type="SUPFAM" id="SSF54373">
    <property type="entry name" value="FAD-linked reductases, C-terminal domain"/>
    <property type="match status" value="1"/>
</dbReference>
<dbReference type="PANTHER" id="PTHR11552:SF158">
    <property type="entry name" value="GH23626P-RELATED"/>
    <property type="match status" value="1"/>
</dbReference>
<dbReference type="PANTHER" id="PTHR11552">
    <property type="entry name" value="GLUCOSE-METHANOL-CHOLINE GMC OXIDOREDUCTASE"/>
    <property type="match status" value="1"/>
</dbReference>
<name>A0A9P0GFY0_9CUCU</name>
<keyword evidence="3" id="KW-0732">Signal</keyword>
<evidence type="ECO:0000313" key="6">
    <source>
        <dbReference type="Proteomes" id="UP001153636"/>
    </source>
</evidence>
<keyword evidence="6" id="KW-1185">Reference proteome</keyword>
<evidence type="ECO:0000313" key="5">
    <source>
        <dbReference type="EMBL" id="CAH1107827.1"/>
    </source>
</evidence>
<keyword evidence="2" id="KW-0285">Flavoprotein</keyword>
<keyword evidence="2" id="KW-0274">FAD</keyword>
<evidence type="ECO:0000256" key="1">
    <source>
        <dbReference type="ARBA" id="ARBA00010790"/>
    </source>
</evidence>
<feature type="domain" description="Glucose-methanol-choline oxidoreductase N-terminal" evidence="4">
    <location>
        <begin position="316"/>
        <end position="330"/>
    </location>
</feature>
<dbReference type="InterPro" id="IPR036188">
    <property type="entry name" value="FAD/NAD-bd_sf"/>
</dbReference>
<dbReference type="SUPFAM" id="SSF51905">
    <property type="entry name" value="FAD/NAD(P)-binding domain"/>
    <property type="match status" value="1"/>
</dbReference>
<comment type="cofactor">
    <cofactor evidence="2">
        <name>FAD</name>
        <dbReference type="ChEBI" id="CHEBI:57692"/>
    </cofactor>
</comment>
<evidence type="ECO:0000256" key="2">
    <source>
        <dbReference type="PIRSR" id="PIRSR000137-2"/>
    </source>
</evidence>
<dbReference type="AlphaFoldDB" id="A0A9P0GFY0"/>
<feature type="signal peptide" evidence="3">
    <location>
        <begin position="1"/>
        <end position="18"/>
    </location>
</feature>
<feature type="chain" id="PRO_5040316610" description="Glucose-methanol-choline oxidoreductase N-terminal domain-containing protein" evidence="3">
    <location>
        <begin position="19"/>
        <end position="612"/>
    </location>
</feature>
<gene>
    <name evidence="5" type="ORF">PSYICH_LOCUS8790</name>
</gene>